<dbReference type="Gene3D" id="3.40.50.150">
    <property type="entry name" value="Vaccinia Virus protein VP39"/>
    <property type="match status" value="1"/>
</dbReference>
<dbReference type="EMBL" id="CP015017">
    <property type="protein sequence ID" value="APC00436.1"/>
    <property type="molecule type" value="Genomic_DNA"/>
</dbReference>
<dbReference type="PANTHER" id="PTHR43861">
    <property type="entry name" value="TRANS-ACONITATE 2-METHYLTRANSFERASE-RELATED"/>
    <property type="match status" value="1"/>
</dbReference>
<accession>A0AAC9IQE7</accession>
<evidence type="ECO:0008006" key="3">
    <source>
        <dbReference type="Google" id="ProtNLM"/>
    </source>
</evidence>
<dbReference type="PANTHER" id="PTHR43861:SF6">
    <property type="entry name" value="METHYLTRANSFERASE TYPE 11"/>
    <property type="match status" value="1"/>
</dbReference>
<dbReference type="Proteomes" id="UP000182060">
    <property type="component" value="Chromosome"/>
</dbReference>
<evidence type="ECO:0000313" key="2">
    <source>
        <dbReference type="Proteomes" id="UP000182060"/>
    </source>
</evidence>
<gene>
    <name evidence="1" type="ORF">AOC25_01780</name>
</gene>
<organism evidence="1 2">
    <name type="scientific">Polynucleobacter asymbioticus</name>
    <dbReference type="NCBI Taxonomy" id="576611"/>
    <lineage>
        <taxon>Bacteria</taxon>
        <taxon>Pseudomonadati</taxon>
        <taxon>Pseudomonadota</taxon>
        <taxon>Betaproteobacteria</taxon>
        <taxon>Burkholderiales</taxon>
        <taxon>Burkholderiaceae</taxon>
        <taxon>Polynucleobacter</taxon>
    </lineage>
</organism>
<reference evidence="1" key="1">
    <citation type="journal article" date="2017" name="Appl. Environ. Microbiol.">
        <title>Microdiversification of a pelagic Polynucleobacter species is mainly driven by acquisition of genomic islands from a partially interspecific gene pool.</title>
        <authorList>
            <person name="Hoetzinger M."/>
            <person name="Hahn M.W."/>
            <person name="Jezberova J."/>
            <person name="Schmidt J."/>
            <person name="Koll U."/>
        </authorList>
    </citation>
    <scope>NUCLEOTIDE SEQUENCE</scope>
    <source>
        <strain evidence="1">MWH-RechtKol4</strain>
    </source>
</reference>
<dbReference type="SUPFAM" id="SSF53335">
    <property type="entry name" value="S-adenosyl-L-methionine-dependent methyltransferases"/>
    <property type="match status" value="1"/>
</dbReference>
<dbReference type="Pfam" id="PF13489">
    <property type="entry name" value="Methyltransf_23"/>
    <property type="match status" value="1"/>
</dbReference>
<protein>
    <recommendedName>
        <fullName evidence="3">Class I SAM-dependent methyltransferase</fullName>
    </recommendedName>
</protein>
<proteinExistence type="predicted"/>
<dbReference type="RefSeq" id="WP_071538666.1">
    <property type="nucleotide sequence ID" value="NZ_CP015016.1"/>
</dbReference>
<dbReference type="CDD" id="cd02440">
    <property type="entry name" value="AdoMet_MTases"/>
    <property type="match status" value="1"/>
</dbReference>
<dbReference type="AlphaFoldDB" id="A0AAC9IQE7"/>
<evidence type="ECO:0000313" key="1">
    <source>
        <dbReference type="EMBL" id="APC00436.1"/>
    </source>
</evidence>
<dbReference type="InterPro" id="IPR029063">
    <property type="entry name" value="SAM-dependent_MTases_sf"/>
</dbReference>
<sequence>MQLGSAPISGDHAVYGASVRTDIVPLFDRSYARVLDIGCSTGNTGALLKERSLCDWVTGVELFEETANIARTRLDHVITGSIESALDQIESQSFDCILCLDVLEHLVDPWTVVSALREKLKEGGILICSIPNIRHFSIVFKLLFCGRWNYTDSGILDRTHLRFFTKSSCEDLLNIAGMKLEHIGGEIAPTSKPLSNASLGLLNDLLIGQYLTRSRKVGSARDNAS</sequence>
<name>A0AAC9IQE7_9BURK</name>